<dbReference type="PROSITE" id="PS50893">
    <property type="entry name" value="ABC_TRANSPORTER_2"/>
    <property type="match status" value="1"/>
</dbReference>
<dbReference type="STRING" id="395963.Bind_2006"/>
<dbReference type="PANTHER" id="PTHR42734:SF19">
    <property type="entry name" value="IRON COMPOUNDS ABC TRANSPORTER, ATP-BINDING PROTEIN"/>
    <property type="match status" value="1"/>
</dbReference>
<evidence type="ECO:0000256" key="2">
    <source>
        <dbReference type="ARBA" id="ARBA00022448"/>
    </source>
</evidence>
<dbReference type="GO" id="GO:0006829">
    <property type="term" value="P:zinc ion transport"/>
    <property type="evidence" value="ECO:0007669"/>
    <property type="project" value="UniProtKB-KW"/>
</dbReference>
<dbReference type="InterPro" id="IPR017871">
    <property type="entry name" value="ABC_transporter-like_CS"/>
</dbReference>
<dbReference type="EMBL" id="CP001016">
    <property type="protein sequence ID" value="ACB95629.1"/>
    <property type="molecule type" value="Genomic_DNA"/>
</dbReference>
<dbReference type="GO" id="GO:0016887">
    <property type="term" value="F:ATP hydrolysis activity"/>
    <property type="evidence" value="ECO:0007669"/>
    <property type="project" value="InterPro"/>
</dbReference>
<evidence type="ECO:0000256" key="4">
    <source>
        <dbReference type="ARBA" id="ARBA00022840"/>
    </source>
</evidence>
<organism evidence="8 9">
    <name type="scientific">Beijerinckia indica subsp. indica (strain ATCC 9039 / DSM 1715 / NCIMB 8712)</name>
    <dbReference type="NCBI Taxonomy" id="395963"/>
    <lineage>
        <taxon>Bacteria</taxon>
        <taxon>Pseudomonadati</taxon>
        <taxon>Pseudomonadota</taxon>
        <taxon>Alphaproteobacteria</taxon>
        <taxon>Hyphomicrobiales</taxon>
        <taxon>Beijerinckiaceae</taxon>
        <taxon>Beijerinckia</taxon>
    </lineage>
</organism>
<dbReference type="Gene3D" id="3.40.50.300">
    <property type="entry name" value="P-loop containing nucleotide triphosphate hydrolases"/>
    <property type="match status" value="1"/>
</dbReference>
<comment type="similarity">
    <text evidence="1">Belongs to the ABC transporter superfamily.</text>
</comment>
<reference evidence="8 9" key="2">
    <citation type="journal article" date="2010" name="J. Bacteriol.">
        <title>Complete genome sequence of Beijerinckia indica subsp. indica.</title>
        <authorList>
            <person name="Tamas I."/>
            <person name="Dedysh S.N."/>
            <person name="Liesack W."/>
            <person name="Stott M.B."/>
            <person name="Alam M."/>
            <person name="Murrell J.C."/>
            <person name="Dunfield P.F."/>
        </authorList>
    </citation>
    <scope>NUCLEOTIDE SEQUENCE [LARGE SCALE GENOMIC DNA]</scope>
    <source>
        <strain evidence="9">ATCC 9039 / DSM 1715 / NCIMB 8712</strain>
    </source>
</reference>
<dbReference type="AlphaFoldDB" id="B2IF64"/>
<gene>
    <name evidence="8" type="ordered locus">Bind_2006</name>
</gene>
<dbReference type="eggNOG" id="COG1120">
    <property type="taxonomic scope" value="Bacteria"/>
</dbReference>
<evidence type="ECO:0000256" key="1">
    <source>
        <dbReference type="ARBA" id="ARBA00005417"/>
    </source>
</evidence>
<evidence type="ECO:0000313" key="9">
    <source>
        <dbReference type="Proteomes" id="UP000001695"/>
    </source>
</evidence>
<keyword evidence="5" id="KW-0864">Zinc transport</keyword>
<dbReference type="KEGG" id="bid:Bind_2006"/>
<dbReference type="GO" id="GO:0005524">
    <property type="term" value="F:ATP binding"/>
    <property type="evidence" value="ECO:0007669"/>
    <property type="project" value="UniProtKB-KW"/>
</dbReference>
<accession>B2IF64</accession>
<keyword evidence="3" id="KW-0547">Nucleotide-binding</keyword>
<evidence type="ECO:0000256" key="3">
    <source>
        <dbReference type="ARBA" id="ARBA00022741"/>
    </source>
</evidence>
<dbReference type="InterPro" id="IPR027417">
    <property type="entry name" value="P-loop_NTPase"/>
</dbReference>
<evidence type="ECO:0000313" key="8">
    <source>
        <dbReference type="EMBL" id="ACB95629.1"/>
    </source>
</evidence>
<dbReference type="PANTHER" id="PTHR42734">
    <property type="entry name" value="METAL TRANSPORT SYSTEM ATP-BINDING PROTEIN TM_0124-RELATED"/>
    <property type="match status" value="1"/>
</dbReference>
<proteinExistence type="inferred from homology"/>
<dbReference type="RefSeq" id="WP_012384985.1">
    <property type="nucleotide sequence ID" value="NC_010581.1"/>
</dbReference>
<keyword evidence="5" id="KW-0862">Zinc</keyword>
<dbReference type="OrthoDB" id="9805601at2"/>
<dbReference type="InterPro" id="IPR003593">
    <property type="entry name" value="AAA+_ATPase"/>
</dbReference>
<protein>
    <submittedName>
        <fullName evidence="8">ABC transporter related</fullName>
    </submittedName>
</protein>
<reference evidence="9" key="1">
    <citation type="submission" date="2008-03" db="EMBL/GenBank/DDBJ databases">
        <title>Complete sequence of chromosome of Beijerinckia indica subsp. indica ATCC 9039.</title>
        <authorList>
            <consortium name="US DOE Joint Genome Institute"/>
            <person name="Copeland A."/>
            <person name="Lucas S."/>
            <person name="Lapidus A."/>
            <person name="Glavina del Rio T."/>
            <person name="Dalin E."/>
            <person name="Tice H."/>
            <person name="Bruce D."/>
            <person name="Goodwin L."/>
            <person name="Pitluck S."/>
            <person name="LaButti K."/>
            <person name="Schmutz J."/>
            <person name="Larimer F."/>
            <person name="Land M."/>
            <person name="Hauser L."/>
            <person name="Kyrpides N."/>
            <person name="Mikhailova N."/>
            <person name="Dunfield P.F."/>
            <person name="Dedysh S.N."/>
            <person name="Liesack W."/>
            <person name="Saw J.H."/>
            <person name="Alam M."/>
            <person name="Chen Y."/>
            <person name="Murrell J.C."/>
            <person name="Richardson P."/>
        </authorList>
    </citation>
    <scope>NUCLEOTIDE SEQUENCE [LARGE SCALE GENOMIC DNA]</scope>
    <source>
        <strain evidence="9">ATCC 9039 / DSM 1715 / NCIMB 8712</strain>
    </source>
</reference>
<keyword evidence="6" id="KW-0406">Ion transport</keyword>
<keyword evidence="4" id="KW-0067">ATP-binding</keyword>
<keyword evidence="2" id="KW-0813">Transport</keyword>
<dbReference type="SUPFAM" id="SSF52540">
    <property type="entry name" value="P-loop containing nucleoside triphosphate hydrolases"/>
    <property type="match status" value="1"/>
</dbReference>
<evidence type="ECO:0000256" key="6">
    <source>
        <dbReference type="ARBA" id="ARBA00023065"/>
    </source>
</evidence>
<sequence>MSTELIAQNLCYAVDGRTILNDLSFSVKGGDLIALLGTNGAGKTTLLRLLLRLLEPASGTIHIDGKPLRDYSRRDLARAIAYVPQGHVPAFPYTVLEIVMLGRLPVSPFGRIAPSSDSEVASAALRQLAIEHLAARPYTHLSGGERQAVLIARALAQGAGILVLDEPETGLDFGQQQRLFAVLRKLAQEGYAVLATTHDPLRARTIFNRAVLIQKGRIKADGPADSVLTAEAIEDLYGLDQIPAL</sequence>
<dbReference type="Proteomes" id="UP000001695">
    <property type="component" value="Chromosome"/>
</dbReference>
<evidence type="ECO:0000259" key="7">
    <source>
        <dbReference type="PROSITE" id="PS50893"/>
    </source>
</evidence>
<dbReference type="Pfam" id="PF00005">
    <property type="entry name" value="ABC_tran"/>
    <property type="match status" value="1"/>
</dbReference>
<dbReference type="HOGENOM" id="CLU_000604_1_11_5"/>
<dbReference type="PROSITE" id="PS00211">
    <property type="entry name" value="ABC_TRANSPORTER_1"/>
    <property type="match status" value="1"/>
</dbReference>
<feature type="domain" description="ABC transporter" evidence="7">
    <location>
        <begin position="5"/>
        <end position="240"/>
    </location>
</feature>
<dbReference type="InterPro" id="IPR050153">
    <property type="entry name" value="Metal_Ion_Import_ABC"/>
</dbReference>
<keyword evidence="9" id="KW-1185">Reference proteome</keyword>
<evidence type="ECO:0000256" key="5">
    <source>
        <dbReference type="ARBA" id="ARBA00022906"/>
    </source>
</evidence>
<dbReference type="FunFam" id="3.40.50.300:FF:000134">
    <property type="entry name" value="Iron-enterobactin ABC transporter ATP-binding protein"/>
    <property type="match status" value="1"/>
</dbReference>
<dbReference type="SMART" id="SM00382">
    <property type="entry name" value="AAA"/>
    <property type="match status" value="1"/>
</dbReference>
<name>B2IF64_BEII9</name>
<dbReference type="InterPro" id="IPR003439">
    <property type="entry name" value="ABC_transporter-like_ATP-bd"/>
</dbReference>